<dbReference type="InterPro" id="IPR008991">
    <property type="entry name" value="Translation_prot_SH3-like_sf"/>
</dbReference>
<dbReference type="GO" id="GO:0003735">
    <property type="term" value="F:structural constituent of ribosome"/>
    <property type="evidence" value="ECO:0007669"/>
    <property type="project" value="InterPro"/>
</dbReference>
<dbReference type="InterPro" id="IPR003256">
    <property type="entry name" value="Ribosomal_uL24"/>
</dbReference>
<evidence type="ECO:0000256" key="2">
    <source>
        <dbReference type="ARBA" id="ARBA00022980"/>
    </source>
</evidence>
<evidence type="ECO:0000256" key="3">
    <source>
        <dbReference type="ARBA" id="ARBA00023274"/>
    </source>
</evidence>
<comment type="caution">
    <text evidence="5">The sequence shown here is derived from an EMBL/GenBank/DDBJ whole genome shotgun (WGS) entry which is preliminary data.</text>
</comment>
<evidence type="ECO:0000313" key="6">
    <source>
        <dbReference type="Proteomes" id="UP000813461"/>
    </source>
</evidence>
<feature type="region of interest" description="Disordered" evidence="4">
    <location>
        <begin position="327"/>
        <end position="347"/>
    </location>
</feature>
<dbReference type="AlphaFoldDB" id="A0A8K0W4D5"/>
<dbReference type="EMBL" id="JAGMVJ010000001">
    <property type="protein sequence ID" value="KAH7094778.1"/>
    <property type="molecule type" value="Genomic_DNA"/>
</dbReference>
<accession>A0A8K0W4D5</accession>
<protein>
    <recommendedName>
        <fullName evidence="7">KOW domain-containing protein</fullName>
    </recommendedName>
</protein>
<evidence type="ECO:0008006" key="7">
    <source>
        <dbReference type="Google" id="ProtNLM"/>
    </source>
</evidence>
<feature type="compositionally biased region" description="Basic and acidic residues" evidence="4">
    <location>
        <begin position="425"/>
        <end position="437"/>
    </location>
</feature>
<dbReference type="CDD" id="cd06089">
    <property type="entry name" value="KOW_RPL26"/>
    <property type="match status" value="1"/>
</dbReference>
<keyword evidence="6" id="KW-1185">Reference proteome</keyword>
<dbReference type="SUPFAM" id="SSF50104">
    <property type="entry name" value="Translation proteins SH3-like domain"/>
    <property type="match status" value="1"/>
</dbReference>
<dbReference type="GO" id="GO:1990904">
    <property type="term" value="C:ribonucleoprotein complex"/>
    <property type="evidence" value="ECO:0007669"/>
    <property type="project" value="UniProtKB-KW"/>
</dbReference>
<dbReference type="Proteomes" id="UP000813461">
    <property type="component" value="Unassembled WGS sequence"/>
</dbReference>
<dbReference type="InterPro" id="IPR014722">
    <property type="entry name" value="Rib_uL2_dom2"/>
</dbReference>
<evidence type="ECO:0000256" key="1">
    <source>
        <dbReference type="ARBA" id="ARBA00010618"/>
    </source>
</evidence>
<dbReference type="GO" id="GO:0006412">
    <property type="term" value="P:translation"/>
    <property type="evidence" value="ECO:0007669"/>
    <property type="project" value="InterPro"/>
</dbReference>
<feature type="compositionally biased region" description="Basic and acidic residues" evidence="4">
    <location>
        <begin position="335"/>
        <end position="344"/>
    </location>
</feature>
<keyword evidence="3" id="KW-0687">Ribonucleoprotein</keyword>
<sequence length="516" mass="58424">MSQLVVQPGRNAARQAKKLKEIRKVKGAIVWHERERKKKQEIFQERWDSKQAVIQRIKWENENVKGVRKTALANAKEDWQLGPLRPNRAIGDNAKKYGALTATQVQKPDIPIQTQRNRNEARLKRGLDPEYPLVVEDQKYFHIVPEDRVVVTEGPEKGKIGVVQDVVERTHEVIIKGINMHNYDSDIFGTTSEDLGPKRMSEVPIPIANIRLVTPYEFKEYSRAGVLVTKTQDVIVDKVLMERHTTGVDPFTGTNYGSAEIPKDHQYDPVSGLPIFHRYIAGTRQRIEWPWEKEEAIDEAGVSGKEKEPKPTLLRRTLNTLRHPIKSMQRASAKKATEPKKTNEMDEGLTEEAITAYKNELQANQIRQPAIPRSRDPKHAEAYDTDTTRNIVEGSESMAYTLVAPPFPDTLAEELRGDIQGFSAEARKNQDGAEPRTVRAKRVTSHSLAVSQEAKARAAAAQKMKTPMQLRWETEQAKKIKQQKTAPLVSTDELMAALGRHIQSQKAQSVKVSEVD</sequence>
<organism evidence="5 6">
    <name type="scientific">Paraphoma chrysanthemicola</name>
    <dbReference type="NCBI Taxonomy" id="798071"/>
    <lineage>
        <taxon>Eukaryota</taxon>
        <taxon>Fungi</taxon>
        <taxon>Dikarya</taxon>
        <taxon>Ascomycota</taxon>
        <taxon>Pezizomycotina</taxon>
        <taxon>Dothideomycetes</taxon>
        <taxon>Pleosporomycetidae</taxon>
        <taxon>Pleosporales</taxon>
        <taxon>Pleosporineae</taxon>
        <taxon>Phaeosphaeriaceae</taxon>
        <taxon>Paraphoma</taxon>
    </lineage>
</organism>
<comment type="similarity">
    <text evidence="1">Belongs to the universal ribosomal protein uL24 family.</text>
</comment>
<dbReference type="Gene3D" id="2.30.30.30">
    <property type="match status" value="1"/>
</dbReference>
<keyword evidence="2" id="KW-0689">Ribosomal protein</keyword>
<evidence type="ECO:0000313" key="5">
    <source>
        <dbReference type="EMBL" id="KAH7094778.1"/>
    </source>
</evidence>
<evidence type="ECO:0000256" key="4">
    <source>
        <dbReference type="SAM" id="MobiDB-lite"/>
    </source>
</evidence>
<dbReference type="InterPro" id="IPR041988">
    <property type="entry name" value="Ribosomal_uL24_KOW"/>
</dbReference>
<dbReference type="PANTHER" id="PTHR12903">
    <property type="entry name" value="MITOCHONDRIAL RIBOSOMAL PROTEIN L24"/>
    <property type="match status" value="1"/>
</dbReference>
<dbReference type="OrthoDB" id="359154at2759"/>
<reference evidence="5" key="1">
    <citation type="journal article" date="2021" name="Nat. Commun.">
        <title>Genetic determinants of endophytism in the Arabidopsis root mycobiome.</title>
        <authorList>
            <person name="Mesny F."/>
            <person name="Miyauchi S."/>
            <person name="Thiergart T."/>
            <person name="Pickel B."/>
            <person name="Atanasova L."/>
            <person name="Karlsson M."/>
            <person name="Huettel B."/>
            <person name="Barry K.W."/>
            <person name="Haridas S."/>
            <person name="Chen C."/>
            <person name="Bauer D."/>
            <person name="Andreopoulos W."/>
            <person name="Pangilinan J."/>
            <person name="LaButti K."/>
            <person name="Riley R."/>
            <person name="Lipzen A."/>
            <person name="Clum A."/>
            <person name="Drula E."/>
            <person name="Henrissat B."/>
            <person name="Kohler A."/>
            <person name="Grigoriev I.V."/>
            <person name="Martin F.M."/>
            <person name="Hacquard S."/>
        </authorList>
    </citation>
    <scope>NUCLEOTIDE SEQUENCE</scope>
    <source>
        <strain evidence="5">MPI-SDFR-AT-0120</strain>
    </source>
</reference>
<gene>
    <name evidence="5" type="ORF">FB567DRAFT_459422</name>
</gene>
<proteinExistence type="inferred from homology"/>
<feature type="region of interest" description="Disordered" evidence="4">
    <location>
        <begin position="424"/>
        <end position="452"/>
    </location>
</feature>
<dbReference type="GO" id="GO:0003723">
    <property type="term" value="F:RNA binding"/>
    <property type="evidence" value="ECO:0007669"/>
    <property type="project" value="InterPro"/>
</dbReference>
<dbReference type="GO" id="GO:0005840">
    <property type="term" value="C:ribosome"/>
    <property type="evidence" value="ECO:0007669"/>
    <property type="project" value="UniProtKB-KW"/>
</dbReference>
<name>A0A8K0W4D5_9PLEO</name>